<protein>
    <submittedName>
        <fullName evidence="3">Uncharacterized protein</fullName>
    </submittedName>
</protein>
<evidence type="ECO:0000256" key="1">
    <source>
        <dbReference type="SAM" id="MobiDB-lite"/>
    </source>
</evidence>
<evidence type="ECO:0000313" key="3">
    <source>
        <dbReference type="Ensembl" id="ENSCHIP00010036876.1"/>
    </source>
</evidence>
<proteinExistence type="predicted"/>
<sequence>RTNQGVCSCLREGCVCASMHLPICVCLHVCICAYICLSVCICFCVSLCCVYTPMCASVCTCVSVCASVYLCVSVYLCMSMSLCVHLYMSAFVHVLCACISVSVYVACSHRVEGTQQWDEEGHWVPDSKSKHPSSAMLSCHVFNLRRLTVVTGVFVFSPPRCERIQGRSPCHRWRNTSFPGPLHEPDCEMNQAGTGRTLPSFPH</sequence>
<keyword evidence="2" id="KW-1133">Transmembrane helix</keyword>
<accession>A0A8C2Y0K9</accession>
<evidence type="ECO:0000256" key="2">
    <source>
        <dbReference type="SAM" id="Phobius"/>
    </source>
</evidence>
<keyword evidence="2" id="KW-0472">Membrane</keyword>
<dbReference type="Ensembl" id="ENSCHIT00010051782.1">
    <property type="protein sequence ID" value="ENSCHIP00010036876.1"/>
    <property type="gene ID" value="ENSCHIG00010027421.1"/>
</dbReference>
<dbReference type="AlphaFoldDB" id="A0A8C2Y0K9"/>
<name>A0A8C2Y0K9_CAPHI</name>
<reference evidence="3" key="1">
    <citation type="submission" date="2019-03" db="EMBL/GenBank/DDBJ databases">
        <title>Genome sequencing and reference-guided assembly of Black Bengal Goat (Capra hircus).</title>
        <authorList>
            <person name="Siddiki A.Z."/>
            <person name="Baten A."/>
            <person name="Billah M."/>
            <person name="Alam M.A.U."/>
            <person name="Shawrob K.S.M."/>
            <person name="Saha S."/>
            <person name="Chowdhury M."/>
            <person name="Rahman A.H."/>
            <person name="Stear M."/>
            <person name="Miah G."/>
            <person name="Das G.B."/>
            <person name="Hossain M.M."/>
            <person name="Kumkum M."/>
            <person name="Islam M.S."/>
            <person name="Mollah A.M."/>
            <person name="Ahsan A."/>
            <person name="Tusar F."/>
            <person name="Khan M.K.I."/>
        </authorList>
    </citation>
    <scope>NUCLEOTIDE SEQUENCE [LARGE SCALE GENOMIC DNA]</scope>
</reference>
<keyword evidence="2" id="KW-0812">Transmembrane</keyword>
<organism evidence="3">
    <name type="scientific">Capra hircus</name>
    <name type="common">Goat</name>
    <dbReference type="NCBI Taxonomy" id="9925"/>
    <lineage>
        <taxon>Eukaryota</taxon>
        <taxon>Metazoa</taxon>
        <taxon>Chordata</taxon>
        <taxon>Craniata</taxon>
        <taxon>Vertebrata</taxon>
        <taxon>Euteleostomi</taxon>
        <taxon>Mammalia</taxon>
        <taxon>Eutheria</taxon>
        <taxon>Laurasiatheria</taxon>
        <taxon>Artiodactyla</taxon>
        <taxon>Ruminantia</taxon>
        <taxon>Pecora</taxon>
        <taxon>Bovidae</taxon>
        <taxon>Caprinae</taxon>
        <taxon>Capra</taxon>
    </lineage>
</organism>
<feature type="transmembrane region" description="Helical" evidence="2">
    <location>
        <begin position="20"/>
        <end position="51"/>
    </location>
</feature>
<feature type="transmembrane region" description="Helical" evidence="2">
    <location>
        <begin position="58"/>
        <end position="78"/>
    </location>
</feature>
<reference evidence="3" key="2">
    <citation type="submission" date="2025-08" db="UniProtKB">
        <authorList>
            <consortium name="Ensembl"/>
        </authorList>
    </citation>
    <scope>IDENTIFICATION</scope>
</reference>
<feature type="region of interest" description="Disordered" evidence="1">
    <location>
        <begin position="182"/>
        <end position="203"/>
    </location>
</feature>
<feature type="transmembrane region" description="Helical" evidence="2">
    <location>
        <begin position="84"/>
        <end position="107"/>
    </location>
</feature>